<dbReference type="Gene3D" id="3.40.50.1000">
    <property type="entry name" value="HAD superfamily/HAD-like"/>
    <property type="match status" value="1"/>
</dbReference>
<dbReference type="PANTHER" id="PTHR10000:SF8">
    <property type="entry name" value="HAD SUPERFAMILY HYDROLASE-LIKE, TYPE 3"/>
    <property type="match status" value="1"/>
</dbReference>
<keyword evidence="2" id="KW-0378">Hydrolase</keyword>
<accession>A0A1M7H851</accession>
<proteinExistence type="predicted"/>
<dbReference type="GO" id="GO:0000287">
    <property type="term" value="F:magnesium ion binding"/>
    <property type="evidence" value="ECO:0007669"/>
    <property type="project" value="TreeGrafter"/>
</dbReference>
<dbReference type="InterPro" id="IPR013216">
    <property type="entry name" value="Methyltransf_11"/>
</dbReference>
<dbReference type="RefSeq" id="WP_072948572.1">
    <property type="nucleotide sequence ID" value="NZ_FRCT01000002.1"/>
</dbReference>
<feature type="domain" description="Methyltransferase type 11" evidence="1">
    <location>
        <begin position="324"/>
        <end position="423"/>
    </location>
</feature>
<evidence type="ECO:0000259" key="1">
    <source>
        <dbReference type="Pfam" id="PF08241"/>
    </source>
</evidence>
<dbReference type="NCBIfam" id="TIGR01484">
    <property type="entry name" value="HAD-SF-IIB"/>
    <property type="match status" value="1"/>
</dbReference>
<evidence type="ECO:0000313" key="3">
    <source>
        <dbReference type="Proteomes" id="UP000184394"/>
    </source>
</evidence>
<dbReference type="Pfam" id="PF08241">
    <property type="entry name" value="Methyltransf_11"/>
    <property type="match status" value="1"/>
</dbReference>
<dbReference type="GO" id="GO:0016791">
    <property type="term" value="F:phosphatase activity"/>
    <property type="evidence" value="ECO:0007669"/>
    <property type="project" value="TreeGrafter"/>
</dbReference>
<organism evidence="2 3">
    <name type="scientific">Ruminococcus flavefaciens</name>
    <dbReference type="NCBI Taxonomy" id="1265"/>
    <lineage>
        <taxon>Bacteria</taxon>
        <taxon>Bacillati</taxon>
        <taxon>Bacillota</taxon>
        <taxon>Clostridia</taxon>
        <taxon>Eubacteriales</taxon>
        <taxon>Oscillospiraceae</taxon>
        <taxon>Ruminococcus</taxon>
    </lineage>
</organism>
<dbReference type="PANTHER" id="PTHR10000">
    <property type="entry name" value="PHOSPHOSERINE PHOSPHATASE"/>
    <property type="match status" value="1"/>
</dbReference>
<dbReference type="CDD" id="cd02440">
    <property type="entry name" value="AdoMet_MTases"/>
    <property type="match status" value="1"/>
</dbReference>
<dbReference type="EMBL" id="FRCT01000002">
    <property type="protein sequence ID" value="SHM24536.1"/>
    <property type="molecule type" value="Genomic_DNA"/>
</dbReference>
<dbReference type="InterPro" id="IPR023214">
    <property type="entry name" value="HAD_sf"/>
</dbReference>
<protein>
    <submittedName>
        <fullName evidence="2">Cof subfamily of IIB subfamily of haloacid dehalogenase superfamily/HAD-superfamily hydrolase, subfamily IIB</fullName>
    </submittedName>
</protein>
<dbReference type="Pfam" id="PF08282">
    <property type="entry name" value="Hydrolase_3"/>
    <property type="match status" value="1"/>
</dbReference>
<gene>
    <name evidence="2" type="ORF">SAMN04487860_102171</name>
</gene>
<name>A0A1M7H851_RUMFL</name>
<reference evidence="2 3" key="1">
    <citation type="submission" date="2016-11" db="EMBL/GenBank/DDBJ databases">
        <authorList>
            <person name="Jaros S."/>
            <person name="Januszkiewicz K."/>
            <person name="Wedrychowicz H."/>
        </authorList>
    </citation>
    <scope>NUCLEOTIDE SEQUENCE [LARGE SCALE GENOMIC DNA]</scope>
    <source>
        <strain evidence="2 3">Y1</strain>
    </source>
</reference>
<dbReference type="Gene3D" id="3.40.50.150">
    <property type="entry name" value="Vaccinia Virus protein VP39"/>
    <property type="match status" value="1"/>
</dbReference>
<dbReference type="Proteomes" id="UP000184394">
    <property type="component" value="Unassembled WGS sequence"/>
</dbReference>
<dbReference type="InterPro" id="IPR036412">
    <property type="entry name" value="HAD-like_sf"/>
</dbReference>
<dbReference type="GO" id="GO:0008757">
    <property type="term" value="F:S-adenosylmethionine-dependent methyltransferase activity"/>
    <property type="evidence" value="ECO:0007669"/>
    <property type="project" value="InterPro"/>
</dbReference>
<sequence length="483" mass="54391">MDRKTLYLSDLDGTLLNSEQKTSDYTNCVINELVNNGMIFSYATARSWSTASKVTSGISAALPVIVYNGAFVIDTLSGKRLISNYFDEEVKALIKELIERNVQPTVYSVQQGTEKFSYIPARITKGMADFVESRRGDSRNNPVATEADLLNGEIFYITCIDDTEKLQPVYEKYKDTYHCVFQRDIYSNEQWLEIMPFKASKSRAALQLKEYLGCDRLVVFGDALNDLDLFEVADESYAVDNAVNELKTAATEVIDSNNNDGVAKWLLRRIKMNEEKKSITELGDPRKPHGAAGAEMLAGMNEHHYAVTGWGLDFFEFEDNDRILDIGCGGGETLRRMSDKTVNGHLTGLDYSPLSVKLSSEKNKADIESGKMKIIEASVEKMPFDDNSFDKIITVESFYFWPDPAENLREVYRILDKGGRFLIVADINGDAELDEKDIEGIEKFKLYNPKLKEFHALLEAAGFKDIKVHTKAGEKWVCAEGNK</sequence>
<dbReference type="GO" id="GO:0005829">
    <property type="term" value="C:cytosol"/>
    <property type="evidence" value="ECO:0007669"/>
    <property type="project" value="TreeGrafter"/>
</dbReference>
<dbReference type="InterPro" id="IPR006379">
    <property type="entry name" value="HAD-SF_hydro_IIB"/>
</dbReference>
<dbReference type="Gene3D" id="3.30.1240.10">
    <property type="match status" value="1"/>
</dbReference>
<dbReference type="InterPro" id="IPR029063">
    <property type="entry name" value="SAM-dependent_MTases_sf"/>
</dbReference>
<evidence type="ECO:0000313" key="2">
    <source>
        <dbReference type="EMBL" id="SHM24536.1"/>
    </source>
</evidence>
<dbReference type="AlphaFoldDB" id="A0A1M7H851"/>
<dbReference type="SUPFAM" id="SSF53335">
    <property type="entry name" value="S-adenosyl-L-methionine-dependent methyltransferases"/>
    <property type="match status" value="1"/>
</dbReference>
<dbReference type="SUPFAM" id="SSF56784">
    <property type="entry name" value="HAD-like"/>
    <property type="match status" value="1"/>
</dbReference>